<evidence type="ECO:0000256" key="1">
    <source>
        <dbReference type="ARBA" id="ARBA00022737"/>
    </source>
</evidence>
<dbReference type="PANTHER" id="PTHR44858">
    <property type="entry name" value="TETRATRICOPEPTIDE REPEAT PROTEIN 6"/>
    <property type="match status" value="1"/>
</dbReference>
<feature type="transmembrane region" description="Helical" evidence="3">
    <location>
        <begin position="6"/>
        <end position="21"/>
    </location>
</feature>
<name>A0A7U3ZPT3_RUNSL</name>
<dbReference type="PANTHER" id="PTHR44858:SF1">
    <property type="entry name" value="UDP-N-ACETYLGLUCOSAMINE--PEPTIDE N-ACETYLGLUCOSAMINYLTRANSFERASE SPINDLY-RELATED"/>
    <property type="match status" value="1"/>
</dbReference>
<dbReference type="AlphaFoldDB" id="A0A7U3ZPT3"/>
<keyword evidence="3" id="KW-1133">Transmembrane helix</keyword>
<keyword evidence="3" id="KW-0812">Transmembrane</keyword>
<reference evidence="5" key="1">
    <citation type="submission" date="2011-06" db="EMBL/GenBank/DDBJ databases">
        <title>The complete genome of chromosome of Runella slithyformis DSM 19594.</title>
        <authorList>
            <consortium name="US DOE Joint Genome Institute (JGI-PGF)"/>
            <person name="Lucas S."/>
            <person name="Han J."/>
            <person name="Lapidus A."/>
            <person name="Bruce D."/>
            <person name="Goodwin L."/>
            <person name="Pitluck S."/>
            <person name="Peters L."/>
            <person name="Kyrpides N."/>
            <person name="Mavromatis K."/>
            <person name="Ivanova N."/>
            <person name="Ovchinnikova G."/>
            <person name="Zhang X."/>
            <person name="Misra M."/>
            <person name="Detter J.C."/>
            <person name="Tapia R."/>
            <person name="Han C."/>
            <person name="Land M."/>
            <person name="Hauser L."/>
            <person name="Markowitz V."/>
            <person name="Cheng J.-F."/>
            <person name="Hugenholtz P."/>
            <person name="Woyke T."/>
            <person name="Wu D."/>
            <person name="Tindall B."/>
            <person name="Faehrich R."/>
            <person name="Brambilla E."/>
            <person name="Klenk H.-P."/>
            <person name="Eisen J.A."/>
        </authorList>
    </citation>
    <scope>NUCLEOTIDE SEQUENCE [LARGE SCALE GENOMIC DNA]</scope>
    <source>
        <strain evidence="5">ATCC 29530 / DSM 19594 / LMG 11500 / NCIMB 11436 / LSU 4</strain>
    </source>
</reference>
<accession>A0A7U3ZPT3</accession>
<dbReference type="InterPro" id="IPR019734">
    <property type="entry name" value="TPR_rpt"/>
</dbReference>
<keyword evidence="2" id="KW-0802">TPR repeat</keyword>
<evidence type="ECO:0000256" key="3">
    <source>
        <dbReference type="SAM" id="Phobius"/>
    </source>
</evidence>
<organism evidence="4 5">
    <name type="scientific">Runella slithyformis (strain ATCC 29530 / DSM 19594 / LMG 11500 / NCIMB 11436 / LSU 4)</name>
    <dbReference type="NCBI Taxonomy" id="761193"/>
    <lineage>
        <taxon>Bacteria</taxon>
        <taxon>Pseudomonadati</taxon>
        <taxon>Bacteroidota</taxon>
        <taxon>Cytophagia</taxon>
        <taxon>Cytophagales</taxon>
        <taxon>Spirosomataceae</taxon>
        <taxon>Runella</taxon>
    </lineage>
</organism>
<dbReference type="SMART" id="SM00028">
    <property type="entry name" value="TPR"/>
    <property type="match status" value="2"/>
</dbReference>
<dbReference type="InterPro" id="IPR050498">
    <property type="entry name" value="Ycf3"/>
</dbReference>
<evidence type="ECO:0000313" key="5">
    <source>
        <dbReference type="Proteomes" id="UP000000493"/>
    </source>
</evidence>
<dbReference type="SUPFAM" id="SSF48452">
    <property type="entry name" value="TPR-like"/>
    <property type="match status" value="1"/>
</dbReference>
<dbReference type="Pfam" id="PF13432">
    <property type="entry name" value="TPR_16"/>
    <property type="match status" value="1"/>
</dbReference>
<keyword evidence="3" id="KW-0472">Membrane</keyword>
<evidence type="ECO:0000313" key="4">
    <source>
        <dbReference type="EMBL" id="AEI51139.1"/>
    </source>
</evidence>
<dbReference type="Proteomes" id="UP000000493">
    <property type="component" value="Chromosome"/>
</dbReference>
<evidence type="ECO:0000256" key="2">
    <source>
        <dbReference type="ARBA" id="ARBA00022803"/>
    </source>
</evidence>
<dbReference type="EMBL" id="CP002859">
    <property type="protein sequence ID" value="AEI51139.1"/>
    <property type="molecule type" value="Genomic_DNA"/>
</dbReference>
<dbReference type="RefSeq" id="WP_013930424.1">
    <property type="nucleotide sequence ID" value="NC_015703.1"/>
</dbReference>
<proteinExistence type="predicted"/>
<gene>
    <name evidence="4" type="ordered locus">Runsl_4826</name>
</gene>
<keyword evidence="5" id="KW-1185">Reference proteome</keyword>
<dbReference type="InterPro" id="IPR011990">
    <property type="entry name" value="TPR-like_helical_dom_sf"/>
</dbReference>
<dbReference type="Gene3D" id="1.25.40.10">
    <property type="entry name" value="Tetratricopeptide repeat domain"/>
    <property type="match status" value="1"/>
</dbReference>
<reference evidence="4 5" key="2">
    <citation type="journal article" date="2012" name="Stand. Genomic Sci.">
        <title>Complete genome sequence of the aquatic bacterium Runella slithyformis type strain (LSU 4(T)).</title>
        <authorList>
            <person name="Copeland A."/>
            <person name="Zhang X."/>
            <person name="Misra M."/>
            <person name="Lapidus A."/>
            <person name="Nolan M."/>
            <person name="Lucas S."/>
            <person name="Deshpande S."/>
            <person name="Cheng J.F."/>
            <person name="Tapia R."/>
            <person name="Goodwin L.A."/>
            <person name="Pitluck S."/>
            <person name="Liolios K."/>
            <person name="Pagani I."/>
            <person name="Ivanova N."/>
            <person name="Mikhailova N."/>
            <person name="Pati A."/>
            <person name="Chen A."/>
            <person name="Palaniappan K."/>
            <person name="Land M."/>
            <person name="Hauser L."/>
            <person name="Pan C."/>
            <person name="Jeffries C.D."/>
            <person name="Detter J.C."/>
            <person name="Brambilla E.M."/>
            <person name="Rohde M."/>
            <person name="Djao O.D."/>
            <person name="Goker M."/>
            <person name="Sikorski J."/>
            <person name="Tindall B.J."/>
            <person name="Woyke T."/>
            <person name="Bristow J."/>
            <person name="Eisen J.A."/>
            <person name="Markowitz V."/>
            <person name="Hugenholtz P."/>
            <person name="Kyrpides N.C."/>
            <person name="Klenk H.P."/>
            <person name="Mavromatis K."/>
        </authorList>
    </citation>
    <scope>NUCLEOTIDE SEQUENCE [LARGE SCALE GENOMIC DNA]</scope>
    <source>
        <strain evidence="5">ATCC 29530 / DSM 19594 / LMG 11500 / NCIMB 11436 / LSU 4</strain>
    </source>
</reference>
<dbReference type="KEGG" id="rsi:Runsl_4826"/>
<keyword evidence="1" id="KW-0677">Repeat</keyword>
<protein>
    <submittedName>
        <fullName evidence="4">Tetratricopeptide TPR_1 repeat-containing protein</fullName>
    </submittedName>
</protein>
<sequence>MDALIVVPLILVLFFLHYYFTDHDTVIDKDRKRFTEGIALFESGNTTAAHAYFDQKVKENRKSALAYSYRGKCNLQDGNLYSALYDFTEALSFDNTLVEVHLDKGRVHFQLEEYKEAFLSFDKAVWFSRGSVADALHWRTEAHQKLPPSTVADKEQEL</sequence>